<organism evidence="1 2">
    <name type="scientific">Daphnia magna</name>
    <dbReference type="NCBI Taxonomy" id="35525"/>
    <lineage>
        <taxon>Eukaryota</taxon>
        <taxon>Metazoa</taxon>
        <taxon>Ecdysozoa</taxon>
        <taxon>Arthropoda</taxon>
        <taxon>Crustacea</taxon>
        <taxon>Branchiopoda</taxon>
        <taxon>Diplostraca</taxon>
        <taxon>Cladocera</taxon>
        <taxon>Anomopoda</taxon>
        <taxon>Daphniidae</taxon>
        <taxon>Daphnia</taxon>
    </lineage>
</organism>
<protein>
    <submittedName>
        <fullName evidence="1">Uncharacterized protein</fullName>
    </submittedName>
</protein>
<sequence>MFGLDRRLSLGGIASLVRSHSQVTEELRRKSISIRSENCN</sequence>
<gene>
    <name evidence="1" type="ORF">APZ42_020202</name>
</gene>
<dbReference type="AlphaFoldDB" id="A0A164Y1R4"/>
<keyword evidence="2" id="KW-1185">Reference proteome</keyword>
<dbReference type="EMBL" id="LRGB01000944">
    <property type="protein sequence ID" value="KZS14789.1"/>
    <property type="molecule type" value="Genomic_DNA"/>
</dbReference>
<proteinExistence type="predicted"/>
<dbReference type="Proteomes" id="UP000076858">
    <property type="component" value="Unassembled WGS sequence"/>
</dbReference>
<name>A0A164Y1R4_9CRUS</name>
<evidence type="ECO:0000313" key="1">
    <source>
        <dbReference type="EMBL" id="KZS14789.1"/>
    </source>
</evidence>
<reference evidence="1 2" key="1">
    <citation type="submission" date="2016-03" db="EMBL/GenBank/DDBJ databases">
        <title>EvidentialGene: Evidence-directed Construction of Genes on Genomes.</title>
        <authorList>
            <person name="Gilbert D.G."/>
            <person name="Choi J.-H."/>
            <person name="Mockaitis K."/>
            <person name="Colbourne J."/>
            <person name="Pfrender M."/>
        </authorList>
    </citation>
    <scope>NUCLEOTIDE SEQUENCE [LARGE SCALE GENOMIC DNA]</scope>
    <source>
        <strain evidence="1 2">Xinb3</strain>
        <tissue evidence="1">Complete organism</tissue>
    </source>
</reference>
<evidence type="ECO:0000313" key="2">
    <source>
        <dbReference type="Proteomes" id="UP000076858"/>
    </source>
</evidence>
<accession>A0A164Y1R4</accession>
<comment type="caution">
    <text evidence="1">The sequence shown here is derived from an EMBL/GenBank/DDBJ whole genome shotgun (WGS) entry which is preliminary data.</text>
</comment>